<dbReference type="PANTHER" id="PTHR21621">
    <property type="entry name" value="RIBOSOMAL PROTEIN S6 MODIFICATION PROTEIN"/>
    <property type="match status" value="1"/>
</dbReference>
<dbReference type="AlphaFoldDB" id="A0A4Z0KFU0"/>
<proteinExistence type="predicted"/>
<evidence type="ECO:0000256" key="1">
    <source>
        <dbReference type="PROSITE-ProRule" id="PRU00409"/>
    </source>
</evidence>
<dbReference type="PANTHER" id="PTHR21621:SF4">
    <property type="entry name" value="GLUTATHIONE SYNTHETASE"/>
    <property type="match status" value="1"/>
</dbReference>
<protein>
    <submittedName>
        <fullName evidence="3">Glutathione synthase</fullName>
    </submittedName>
</protein>
<dbReference type="Gene3D" id="3.30.470.20">
    <property type="entry name" value="ATP-grasp fold, B domain"/>
    <property type="match status" value="1"/>
</dbReference>
<dbReference type="Pfam" id="PF02955">
    <property type="entry name" value="GSH-S_ATP"/>
    <property type="match status" value="1"/>
</dbReference>
<dbReference type="GO" id="GO:0005524">
    <property type="term" value="F:ATP binding"/>
    <property type="evidence" value="ECO:0007669"/>
    <property type="project" value="UniProtKB-UniRule"/>
</dbReference>
<evidence type="ECO:0000259" key="2">
    <source>
        <dbReference type="PROSITE" id="PS50975"/>
    </source>
</evidence>
<dbReference type="Gene3D" id="3.30.1490.20">
    <property type="entry name" value="ATP-grasp fold, A domain"/>
    <property type="match status" value="1"/>
</dbReference>
<dbReference type="InterPro" id="IPR011761">
    <property type="entry name" value="ATP-grasp"/>
</dbReference>
<dbReference type="RefSeq" id="WP_135448019.1">
    <property type="nucleotide sequence ID" value="NZ_RHFF01000015.1"/>
</dbReference>
<dbReference type="EMBL" id="RHFF01000015">
    <property type="protein sequence ID" value="TGD37545.1"/>
    <property type="molecule type" value="Genomic_DNA"/>
</dbReference>
<keyword evidence="1" id="KW-0067">ATP-binding</keyword>
<organism evidence="3 4">
    <name type="scientific">Brevibacterium aurantiacum</name>
    <dbReference type="NCBI Taxonomy" id="273384"/>
    <lineage>
        <taxon>Bacteria</taxon>
        <taxon>Bacillati</taxon>
        <taxon>Actinomycetota</taxon>
        <taxon>Actinomycetes</taxon>
        <taxon>Micrococcales</taxon>
        <taxon>Brevibacteriaceae</taxon>
        <taxon>Brevibacterium</taxon>
    </lineage>
</organism>
<dbReference type="InterPro" id="IPR004218">
    <property type="entry name" value="GSHS_ATP-bd"/>
</dbReference>
<gene>
    <name evidence="3" type="ORF">EB834_14640</name>
</gene>
<dbReference type="PROSITE" id="PS50975">
    <property type="entry name" value="ATP_GRASP"/>
    <property type="match status" value="1"/>
</dbReference>
<dbReference type="SUPFAM" id="SSF56059">
    <property type="entry name" value="Glutathione synthetase ATP-binding domain-like"/>
    <property type="match status" value="1"/>
</dbReference>
<dbReference type="InterPro" id="IPR013815">
    <property type="entry name" value="ATP_grasp_subdomain_1"/>
</dbReference>
<evidence type="ECO:0000313" key="4">
    <source>
        <dbReference type="Proteomes" id="UP000297736"/>
    </source>
</evidence>
<dbReference type="GO" id="GO:0004363">
    <property type="term" value="F:glutathione synthase activity"/>
    <property type="evidence" value="ECO:0007669"/>
    <property type="project" value="InterPro"/>
</dbReference>
<dbReference type="Gene3D" id="3.40.50.20">
    <property type="match status" value="1"/>
</dbReference>
<dbReference type="GO" id="GO:0046872">
    <property type="term" value="F:metal ion binding"/>
    <property type="evidence" value="ECO:0007669"/>
    <property type="project" value="InterPro"/>
</dbReference>
<accession>A0A4Z0KFU0</accession>
<sequence>MKILVLTLQRTHYEPVNNYFIPRSLQELGHEVVLGDVDTLSLLDTQVVAHTSPFEGGKVGDPHPRMTVVRSCEDFDLVWLLEYSHPSRESEFFQLLWVLEQRVTFVNRPSSVFFINNKIGVLGLRASTHFAGSHVLLHESDVREAIASDSSATWVLKPPNLGCGAGVFLVRNDDPNTSALVQSATGNAYQKYEMHTREAYGQAEQYTLLQKYIPEMAATENRVIVAGGKVVGGYKKTPTGSEFRGNFAVGGIETELEISDEARELCEEAGRELQEHGINYVGIDLAFPYIVEYNLVNPGGISGQLAATGVDIGVEACAAALKGALK</sequence>
<name>A0A4Z0KFU0_BREAU</name>
<dbReference type="Proteomes" id="UP000297736">
    <property type="component" value="Unassembled WGS sequence"/>
</dbReference>
<keyword evidence="1" id="KW-0547">Nucleotide-binding</keyword>
<dbReference type="GO" id="GO:0005737">
    <property type="term" value="C:cytoplasm"/>
    <property type="evidence" value="ECO:0007669"/>
    <property type="project" value="TreeGrafter"/>
</dbReference>
<comment type="caution">
    <text evidence="3">The sequence shown here is derived from an EMBL/GenBank/DDBJ whole genome shotgun (WGS) entry which is preliminary data.</text>
</comment>
<reference evidence="3 4" key="1">
    <citation type="submission" date="2018-10" db="EMBL/GenBank/DDBJ databases">
        <title>Brevibacterium genomes from Austrain hard cheese rinds.</title>
        <authorList>
            <person name="Anast J.M."/>
            <person name="Dzieciol M."/>
            <person name="Schultz D.L."/>
            <person name="Mann E."/>
            <person name="Wagner M."/>
            <person name="Schmitz-Esser S."/>
        </authorList>
    </citation>
    <scope>NUCLEOTIDE SEQUENCE [LARGE SCALE GENOMIC DNA]</scope>
    <source>
        <strain evidence="3 4">L261</strain>
    </source>
</reference>
<feature type="domain" description="ATP-grasp" evidence="2">
    <location>
        <begin position="120"/>
        <end position="321"/>
    </location>
</feature>
<evidence type="ECO:0000313" key="3">
    <source>
        <dbReference type="EMBL" id="TGD37545.1"/>
    </source>
</evidence>